<gene>
    <name evidence="2" type="ordered locus">Ccel_0830</name>
</gene>
<dbReference type="Proteomes" id="UP000001349">
    <property type="component" value="Chromosome"/>
</dbReference>
<dbReference type="InterPro" id="IPR003646">
    <property type="entry name" value="SH3-like_bac-type"/>
</dbReference>
<accession>B8I8H4</accession>
<evidence type="ECO:0000259" key="1">
    <source>
        <dbReference type="PROSITE" id="PS51781"/>
    </source>
</evidence>
<dbReference type="Gene3D" id="2.30.30.40">
    <property type="entry name" value="SH3 Domains"/>
    <property type="match status" value="1"/>
</dbReference>
<dbReference type="HOGENOM" id="CLU_2192407_0_0_9"/>
<protein>
    <submittedName>
        <fullName evidence="2">SH3 type 3 domain protein</fullName>
    </submittedName>
</protein>
<dbReference type="RefSeq" id="WP_015924367.1">
    <property type="nucleotide sequence ID" value="NC_011898.1"/>
</dbReference>
<dbReference type="EMBL" id="CP001348">
    <property type="protein sequence ID" value="ACL75207.1"/>
    <property type="molecule type" value="Genomic_DNA"/>
</dbReference>
<dbReference type="AlphaFoldDB" id="B8I8H4"/>
<feature type="domain" description="SH3b" evidence="1">
    <location>
        <begin position="35"/>
        <end position="108"/>
    </location>
</feature>
<proteinExistence type="predicted"/>
<evidence type="ECO:0000313" key="2">
    <source>
        <dbReference type="EMBL" id="ACL75207.1"/>
    </source>
</evidence>
<keyword evidence="3" id="KW-1185">Reference proteome</keyword>
<name>B8I8H4_RUMCH</name>
<organism evidence="2 3">
    <name type="scientific">Ruminiclostridium cellulolyticum (strain ATCC 35319 / DSM 5812 / JCM 6584 / H10)</name>
    <name type="common">Clostridium cellulolyticum</name>
    <dbReference type="NCBI Taxonomy" id="394503"/>
    <lineage>
        <taxon>Bacteria</taxon>
        <taxon>Bacillati</taxon>
        <taxon>Bacillota</taxon>
        <taxon>Clostridia</taxon>
        <taxon>Eubacteriales</taxon>
        <taxon>Oscillospiraceae</taxon>
        <taxon>Ruminiclostridium</taxon>
    </lineage>
</organism>
<dbReference type="Pfam" id="PF08239">
    <property type="entry name" value="SH3_3"/>
    <property type="match status" value="1"/>
</dbReference>
<reference evidence="2 3" key="1">
    <citation type="submission" date="2009-01" db="EMBL/GenBank/DDBJ databases">
        <title>Complete sequence of Clostridium cellulolyticum H10.</title>
        <authorList>
            <consortium name="US DOE Joint Genome Institute"/>
            <person name="Lucas S."/>
            <person name="Copeland A."/>
            <person name="Lapidus A."/>
            <person name="Glavina del Rio T."/>
            <person name="Dalin E."/>
            <person name="Tice H."/>
            <person name="Bruce D."/>
            <person name="Goodwin L."/>
            <person name="Pitluck S."/>
            <person name="Chertkov O."/>
            <person name="Saunders E."/>
            <person name="Brettin T."/>
            <person name="Detter J.C."/>
            <person name="Han C."/>
            <person name="Larimer F."/>
            <person name="Land M."/>
            <person name="Hauser L."/>
            <person name="Kyrpides N."/>
            <person name="Ivanova N."/>
            <person name="Zhou J."/>
            <person name="Richardson P."/>
        </authorList>
    </citation>
    <scope>NUCLEOTIDE SEQUENCE [LARGE SCALE GENOMIC DNA]</scope>
    <source>
        <strain evidence="3">ATCC 35319 / DSM 5812 / JCM 6584 / H10</strain>
    </source>
</reference>
<dbReference type="STRING" id="394503.Ccel_0830"/>
<dbReference type="PROSITE" id="PS51781">
    <property type="entry name" value="SH3B"/>
    <property type="match status" value="1"/>
</dbReference>
<dbReference type="KEGG" id="cce:Ccel_0830"/>
<dbReference type="OrthoDB" id="1976592at2"/>
<sequence length="108" mass="11892" precursor="true">MGTRIISRKFILLAVLVTMLVINVLFPLSQVNAQTWVLTVTTEGSNLNVRSGPGTNYSVIGQFANGTDVTWEDDDGKSSGEWAYVKGIGTNGKTISGYCYQWYLIHEN</sequence>
<evidence type="ECO:0000313" key="3">
    <source>
        <dbReference type="Proteomes" id="UP000001349"/>
    </source>
</evidence>